<evidence type="ECO:0000256" key="1">
    <source>
        <dbReference type="SAM" id="MobiDB-lite"/>
    </source>
</evidence>
<dbReference type="AlphaFoldDB" id="A0AAT9GMV3"/>
<feature type="transmembrane region" description="Helical" evidence="2">
    <location>
        <begin position="120"/>
        <end position="141"/>
    </location>
</feature>
<proteinExistence type="predicted"/>
<accession>A0AAT9GMV3</accession>
<name>A0AAT9GMV3_9CREN</name>
<feature type="transmembrane region" description="Helical" evidence="2">
    <location>
        <begin position="52"/>
        <end position="72"/>
    </location>
</feature>
<feature type="transmembrane region" description="Helical" evidence="2">
    <location>
        <begin position="93"/>
        <end position="114"/>
    </location>
</feature>
<dbReference type="Pfam" id="PF06157">
    <property type="entry name" value="DUF973"/>
    <property type="match status" value="2"/>
</dbReference>
<reference evidence="3" key="1">
    <citation type="submission" date="2024-03" db="EMBL/GenBank/DDBJ databases">
        <title>Complete genome sequence of Sulfurisphaera javensis strain KD-1.</title>
        <authorList>
            <person name="Sakai H."/>
            <person name="Nur N."/>
            <person name="Suwanto A."/>
            <person name="Kurosawa N."/>
        </authorList>
    </citation>
    <scope>NUCLEOTIDE SEQUENCE</scope>
    <source>
        <strain evidence="3">KD-1</strain>
    </source>
</reference>
<dbReference type="InterPro" id="IPR009321">
    <property type="entry name" value="DUF973"/>
</dbReference>
<feature type="region of interest" description="Disordered" evidence="1">
    <location>
        <begin position="266"/>
        <end position="307"/>
    </location>
</feature>
<feature type="transmembrane region" description="Helical" evidence="2">
    <location>
        <begin position="162"/>
        <end position="181"/>
    </location>
</feature>
<sequence length="428" mass="47973">MNNLNTGLRSLNISSLTITISLILGVVVWYISLLFKIYPSINITVNGIPLSIFSPFVLSGIFIGILNFAAFYRMKIGLRQLNIASVLGASMNAIASVFLLMGNVAVLLSAFVSALNTITVLTWLAFEGLALIFGIVGSVMLGITIKKFGESFNNNAIKNGGILILSVILSYFGYILLFIGVSRALKTYNQSYNVQSYYYQPQYTVPQYGVQYNPNLPMSNLPNQQRVTINPQTQPQYPLSQPPKESMSYQRSQYIQGYQQNITQQPSQFTQNQMATQQPYTQSSYKQPKQQYPSSPQQSQYVNTTQVTPQQNLPTQQYNYASPSSNLSAEPSQISGSGVMKADGSIFLNIFSKKQLYIISVRFDSLPYPVTNMQPQMLQPGYNQVFVKFDQIVTMGLQPGKEYSVFLVLKTQNQYLPDQEIKIIYKPD</sequence>
<gene>
    <name evidence="3" type="ORF">SJAV_00970</name>
</gene>
<feature type="transmembrane region" description="Helical" evidence="2">
    <location>
        <begin position="12"/>
        <end position="32"/>
    </location>
</feature>
<organism evidence="3">
    <name type="scientific">Sulfurisphaera javensis</name>
    <dbReference type="NCBI Taxonomy" id="2049879"/>
    <lineage>
        <taxon>Archaea</taxon>
        <taxon>Thermoproteota</taxon>
        <taxon>Thermoprotei</taxon>
        <taxon>Sulfolobales</taxon>
        <taxon>Sulfolobaceae</taxon>
        <taxon>Sulfurisphaera</taxon>
    </lineage>
</organism>
<dbReference type="RefSeq" id="WP_369610402.1">
    <property type="nucleotide sequence ID" value="NZ_AP031322.1"/>
</dbReference>
<evidence type="ECO:0000313" key="3">
    <source>
        <dbReference type="EMBL" id="BFH72153.1"/>
    </source>
</evidence>
<feature type="compositionally biased region" description="Low complexity" evidence="1">
    <location>
        <begin position="282"/>
        <end position="301"/>
    </location>
</feature>
<dbReference type="EMBL" id="AP031322">
    <property type="protein sequence ID" value="BFH72153.1"/>
    <property type="molecule type" value="Genomic_DNA"/>
</dbReference>
<dbReference type="KEGG" id="sjv:SJAV_00970"/>
<protein>
    <submittedName>
        <fullName evidence="3">DUF973 family protein</fullName>
    </submittedName>
</protein>
<keyword evidence="2" id="KW-0812">Transmembrane</keyword>
<dbReference type="GeneID" id="92353030"/>
<evidence type="ECO:0000256" key="2">
    <source>
        <dbReference type="SAM" id="Phobius"/>
    </source>
</evidence>
<feature type="compositionally biased region" description="Polar residues" evidence="1">
    <location>
        <begin position="266"/>
        <end position="281"/>
    </location>
</feature>
<keyword evidence="2" id="KW-0472">Membrane</keyword>
<keyword evidence="2" id="KW-1133">Transmembrane helix</keyword>